<feature type="transmembrane region" description="Helical" evidence="9">
    <location>
        <begin position="74"/>
        <end position="94"/>
    </location>
</feature>
<evidence type="ECO:0000256" key="1">
    <source>
        <dbReference type="ARBA" id="ARBA00004651"/>
    </source>
</evidence>
<name>A0A5N0TDY2_9GAMM</name>
<feature type="transmembrane region" description="Helical" evidence="9">
    <location>
        <begin position="284"/>
        <end position="304"/>
    </location>
</feature>
<dbReference type="InterPro" id="IPR018093">
    <property type="entry name" value="BCCT_CS"/>
</dbReference>
<proteinExistence type="inferred from homology"/>
<evidence type="ECO:0000313" key="10">
    <source>
        <dbReference type="EMBL" id="KAA9132664.1"/>
    </source>
</evidence>
<feature type="transmembrane region" description="Helical" evidence="9">
    <location>
        <begin position="368"/>
        <end position="386"/>
    </location>
</feature>
<accession>A0A5N0TDY2</accession>
<feature type="transmembrane region" description="Helical" evidence="9">
    <location>
        <begin position="162"/>
        <end position="185"/>
    </location>
</feature>
<reference evidence="10 11" key="1">
    <citation type="submission" date="2019-09" db="EMBL/GenBank/DDBJ databases">
        <title>Wenzhouxiangella sp. Genome sequencing and assembly.</title>
        <authorList>
            <person name="Zhang R."/>
        </authorList>
    </citation>
    <scope>NUCLEOTIDE SEQUENCE [LARGE SCALE GENOMIC DNA]</scope>
    <source>
        <strain evidence="10 11">W260</strain>
    </source>
</reference>
<comment type="similarity">
    <text evidence="2">Belongs to the BCCT transporter (TC 2.A.15) family.</text>
</comment>
<feature type="transmembrane region" description="Helical" evidence="9">
    <location>
        <begin position="469"/>
        <end position="488"/>
    </location>
</feature>
<organism evidence="10 11">
    <name type="scientific">Marinihelvus fidelis</name>
    <dbReference type="NCBI Taxonomy" id="2613842"/>
    <lineage>
        <taxon>Bacteria</taxon>
        <taxon>Pseudomonadati</taxon>
        <taxon>Pseudomonadota</taxon>
        <taxon>Gammaproteobacteria</taxon>
        <taxon>Chromatiales</taxon>
        <taxon>Wenzhouxiangellaceae</taxon>
        <taxon>Marinihelvus</taxon>
    </lineage>
</organism>
<keyword evidence="3" id="KW-0813">Transport</keyword>
<dbReference type="NCBIfam" id="TIGR00842">
    <property type="entry name" value="bcct"/>
    <property type="match status" value="1"/>
</dbReference>
<dbReference type="GO" id="GO:0022857">
    <property type="term" value="F:transmembrane transporter activity"/>
    <property type="evidence" value="ECO:0007669"/>
    <property type="project" value="InterPro"/>
</dbReference>
<keyword evidence="7 9" id="KW-0472">Membrane</keyword>
<protein>
    <submittedName>
        <fullName evidence="10">BCCT family transporter</fullName>
    </submittedName>
</protein>
<dbReference type="Pfam" id="PF02028">
    <property type="entry name" value="BCCT"/>
    <property type="match status" value="1"/>
</dbReference>
<evidence type="ECO:0000256" key="3">
    <source>
        <dbReference type="ARBA" id="ARBA00022448"/>
    </source>
</evidence>
<evidence type="ECO:0000256" key="4">
    <source>
        <dbReference type="ARBA" id="ARBA00022475"/>
    </source>
</evidence>
<feature type="transmembrane region" description="Helical" evidence="9">
    <location>
        <begin position="250"/>
        <end position="272"/>
    </location>
</feature>
<sequence length="695" mass="76493">MSKSPGHEPSPTEDRDDASTEPATEQASWYRINPPVFFGAGGLCLVIVLYAVLFQHSADVVFSQVQDWVVVKTGWFYILSVALFLIFVVILAFSSYGRIKLGPDHSEPDYSYASWFAMLFSAGMGIGLMFYGVAEPVMHTMAPPDAAPGTINAAREAMRITFFHWGVHAWAIYAVVALSLAYFAFRQGLPLTIRSAFYPIIGERIHGPIGHAVDTFAVLGTIFGVATSLGVGVIQVNAGLNFLFDAPVSAGVQVGLIAGITALATISVVLGLDGGIRRVSELNIILAVALLLFVMLAGPTVFLFKTLVQNTGQYLSGLVEMTFNLDAYEPTEWLGGWTLFYWGWWIAWSPFVGMFIARVSRGRTIREFVIGVLMVPTGFTFMWMTFFGDTALYLLLIDGFQGLGDAVQADTSVALFRFLEHLPMAAITSTLATLLVITFFVTSSDSGSLVVDMLTSGGTDEETPVWQRIFWAVTEGAIAAALLLAGGLQALQTATIASALPFCAVMLLMCWGLWKAVRADHARRITRYTTTIPPRVAQNPVTWQQRIGRILDHASRDEITAFIDGRLHQAMDKVASEFRARGLDAHVGATPSKARWIEVEHEGVRDFFYSVHARPYSPPSFIMRDTSPRRGEALRFYHAEVYLADGGQGYSVMGWTEDQLIADILDQYEKYLAYLESMKRADGLPEGLEHRRSQA</sequence>
<keyword evidence="5 9" id="KW-0812">Transmembrane</keyword>
<evidence type="ECO:0000313" key="11">
    <source>
        <dbReference type="Proteomes" id="UP000325372"/>
    </source>
</evidence>
<dbReference type="GO" id="GO:0005886">
    <property type="term" value="C:plasma membrane"/>
    <property type="evidence" value="ECO:0007669"/>
    <property type="project" value="UniProtKB-SubCell"/>
</dbReference>
<feature type="region of interest" description="Disordered" evidence="8">
    <location>
        <begin position="1"/>
        <end position="26"/>
    </location>
</feature>
<dbReference type="PROSITE" id="PS01303">
    <property type="entry name" value="BCCT"/>
    <property type="match status" value="1"/>
</dbReference>
<evidence type="ECO:0000256" key="9">
    <source>
        <dbReference type="SAM" id="Phobius"/>
    </source>
</evidence>
<evidence type="ECO:0000256" key="7">
    <source>
        <dbReference type="ARBA" id="ARBA00023136"/>
    </source>
</evidence>
<evidence type="ECO:0000256" key="2">
    <source>
        <dbReference type="ARBA" id="ARBA00005658"/>
    </source>
</evidence>
<feature type="transmembrane region" description="Helical" evidence="9">
    <location>
        <begin position="494"/>
        <end position="514"/>
    </location>
</feature>
<evidence type="ECO:0000256" key="6">
    <source>
        <dbReference type="ARBA" id="ARBA00022989"/>
    </source>
</evidence>
<gene>
    <name evidence="10" type="ORF">F3N42_05455</name>
</gene>
<comment type="subcellular location">
    <subcellularLocation>
        <location evidence="1">Cell membrane</location>
        <topology evidence="1">Multi-pass membrane protein</topology>
    </subcellularLocation>
</comment>
<feature type="transmembrane region" description="Helical" evidence="9">
    <location>
        <begin position="36"/>
        <end position="54"/>
    </location>
</feature>
<dbReference type="PANTHER" id="PTHR30047:SF7">
    <property type="entry name" value="HIGH-AFFINITY CHOLINE TRANSPORT PROTEIN"/>
    <property type="match status" value="1"/>
</dbReference>
<dbReference type="AlphaFoldDB" id="A0A5N0TDY2"/>
<feature type="transmembrane region" description="Helical" evidence="9">
    <location>
        <begin position="422"/>
        <end position="441"/>
    </location>
</feature>
<evidence type="ECO:0000256" key="8">
    <source>
        <dbReference type="SAM" id="MobiDB-lite"/>
    </source>
</evidence>
<keyword evidence="11" id="KW-1185">Reference proteome</keyword>
<dbReference type="Proteomes" id="UP000325372">
    <property type="component" value="Unassembled WGS sequence"/>
</dbReference>
<dbReference type="PANTHER" id="PTHR30047">
    <property type="entry name" value="HIGH-AFFINITY CHOLINE TRANSPORT PROTEIN-RELATED"/>
    <property type="match status" value="1"/>
</dbReference>
<comment type="caution">
    <text evidence="10">The sequence shown here is derived from an EMBL/GenBank/DDBJ whole genome shotgun (WGS) entry which is preliminary data.</text>
</comment>
<evidence type="ECO:0000256" key="5">
    <source>
        <dbReference type="ARBA" id="ARBA00022692"/>
    </source>
</evidence>
<dbReference type="RefSeq" id="WP_150863376.1">
    <property type="nucleotide sequence ID" value="NZ_VYXP01000003.1"/>
</dbReference>
<keyword evidence="4" id="KW-1003">Cell membrane</keyword>
<feature type="transmembrane region" description="Helical" evidence="9">
    <location>
        <begin position="339"/>
        <end position="356"/>
    </location>
</feature>
<dbReference type="InterPro" id="IPR000060">
    <property type="entry name" value="BCCT_transptr"/>
</dbReference>
<dbReference type="NCBIfam" id="NF007399">
    <property type="entry name" value="PRK09928.1"/>
    <property type="match status" value="1"/>
</dbReference>
<feature type="transmembrane region" description="Helical" evidence="9">
    <location>
        <begin position="115"/>
        <end position="134"/>
    </location>
</feature>
<keyword evidence="6 9" id="KW-1133">Transmembrane helix</keyword>
<dbReference type="EMBL" id="VYXP01000003">
    <property type="protein sequence ID" value="KAA9132664.1"/>
    <property type="molecule type" value="Genomic_DNA"/>
</dbReference>